<reference evidence="6 7" key="1">
    <citation type="submission" date="2019-09" db="EMBL/GenBank/DDBJ databases">
        <authorList>
            <person name="Feng G."/>
        </authorList>
    </citation>
    <scope>NUCLEOTIDE SEQUENCE [LARGE SCALE GENOMIC DNA]</scope>
    <source>
        <strain evidence="5 6">KACC 19283</strain>
        <strain evidence="4 7">KACC 19284</strain>
    </source>
</reference>
<dbReference type="RefSeq" id="WP_150425569.1">
    <property type="nucleotide sequence ID" value="NZ_VYQA01000006.1"/>
</dbReference>
<dbReference type="InterPro" id="IPR009057">
    <property type="entry name" value="Homeodomain-like_sf"/>
</dbReference>
<keyword evidence="2" id="KW-0804">Transcription</keyword>
<name>A0A5J5I342_9SPHN</name>
<dbReference type="Pfam" id="PF06719">
    <property type="entry name" value="AraC_N"/>
    <property type="match status" value="1"/>
</dbReference>
<feature type="domain" description="HTH araC/xylS-type" evidence="3">
    <location>
        <begin position="188"/>
        <end position="286"/>
    </location>
</feature>
<dbReference type="InterPro" id="IPR009594">
    <property type="entry name" value="Tscrpt_reg_HTH_AraC_N"/>
</dbReference>
<evidence type="ECO:0000313" key="4">
    <source>
        <dbReference type="EMBL" id="KAA9017554.1"/>
    </source>
</evidence>
<evidence type="ECO:0000313" key="6">
    <source>
        <dbReference type="Proteomes" id="UP000325933"/>
    </source>
</evidence>
<dbReference type="Proteomes" id="UP000325933">
    <property type="component" value="Unassembled WGS sequence"/>
</dbReference>
<evidence type="ECO:0000259" key="3">
    <source>
        <dbReference type="PROSITE" id="PS01124"/>
    </source>
</evidence>
<dbReference type="Proteomes" id="UP000326364">
    <property type="component" value="Unassembled WGS sequence"/>
</dbReference>
<keyword evidence="7" id="KW-1185">Reference proteome</keyword>
<gene>
    <name evidence="5" type="ORF">F4U95_10050</name>
    <name evidence="4" type="ORF">F4U96_10105</name>
</gene>
<comment type="caution">
    <text evidence="5">The sequence shown here is derived from an EMBL/GenBank/DDBJ whole genome shotgun (WGS) entry which is preliminary data.</text>
</comment>
<evidence type="ECO:0000313" key="7">
    <source>
        <dbReference type="Proteomes" id="UP000326364"/>
    </source>
</evidence>
<keyword evidence="1" id="KW-0805">Transcription regulation</keyword>
<dbReference type="GO" id="GO:0003700">
    <property type="term" value="F:DNA-binding transcription factor activity"/>
    <property type="evidence" value="ECO:0007669"/>
    <property type="project" value="InterPro"/>
</dbReference>
<dbReference type="SMART" id="SM00342">
    <property type="entry name" value="HTH_ARAC"/>
    <property type="match status" value="1"/>
</dbReference>
<dbReference type="SUPFAM" id="SSF46689">
    <property type="entry name" value="Homeodomain-like"/>
    <property type="match status" value="2"/>
</dbReference>
<evidence type="ECO:0000256" key="1">
    <source>
        <dbReference type="ARBA" id="ARBA00023015"/>
    </source>
</evidence>
<evidence type="ECO:0000256" key="2">
    <source>
        <dbReference type="ARBA" id="ARBA00023163"/>
    </source>
</evidence>
<dbReference type="PANTHER" id="PTHR43436:SF1">
    <property type="entry name" value="TRANSCRIPTIONAL REGULATORY PROTEIN"/>
    <property type="match status" value="1"/>
</dbReference>
<accession>A0A5J5I342</accession>
<dbReference type="AlphaFoldDB" id="A0A5J5I342"/>
<proteinExistence type="predicted"/>
<organism evidence="5 6">
    <name type="scientific">Sphingobium limneticum</name>
    <dbReference type="NCBI Taxonomy" id="1007511"/>
    <lineage>
        <taxon>Bacteria</taxon>
        <taxon>Pseudomonadati</taxon>
        <taxon>Pseudomonadota</taxon>
        <taxon>Alphaproteobacteria</taxon>
        <taxon>Sphingomonadales</taxon>
        <taxon>Sphingomonadaceae</taxon>
        <taxon>Sphingobium</taxon>
    </lineage>
</organism>
<evidence type="ECO:0000313" key="5">
    <source>
        <dbReference type="EMBL" id="KAA9030144.1"/>
    </source>
</evidence>
<protein>
    <submittedName>
        <fullName evidence="5">AraC family transcriptional regulator</fullName>
    </submittedName>
</protein>
<dbReference type="Gene3D" id="1.10.10.60">
    <property type="entry name" value="Homeodomain-like"/>
    <property type="match status" value="1"/>
</dbReference>
<sequence length="297" mass="31902">MSHDALGQQIARYADGDGIVDTAIPRLTLVRWSHADEPVHMLQRPALCIIAQGAKRVMLGDSVVAYGPASYLVASLDLPITGMVTQASDDAPYLCFCLYLDPVLLSDIAISLPPAAPVAEGSALSLHPITPELLDAASRLTALLGDPAGAPLLAPLIERELLVRLMTGPSGGIVRAITAGESRTGQIARAIGWLKAHFREPYNGPGLADLAGMSVSSFHDHFRRATAMTPLQYQKQLRLQAARTLMLADRLDAAEAGFRVGYDSPSQFSREYRRLFGAPPVRDMGRLRAMPQVAMAI</sequence>
<dbReference type="EMBL" id="VYQB01000006">
    <property type="protein sequence ID" value="KAA9017554.1"/>
    <property type="molecule type" value="Genomic_DNA"/>
</dbReference>
<dbReference type="InterPro" id="IPR018060">
    <property type="entry name" value="HTH_AraC"/>
</dbReference>
<dbReference type="GO" id="GO:0043565">
    <property type="term" value="F:sequence-specific DNA binding"/>
    <property type="evidence" value="ECO:0007669"/>
    <property type="project" value="InterPro"/>
</dbReference>
<dbReference type="PROSITE" id="PS01124">
    <property type="entry name" value="HTH_ARAC_FAMILY_2"/>
    <property type="match status" value="1"/>
</dbReference>
<dbReference type="PANTHER" id="PTHR43436">
    <property type="entry name" value="ARAC-FAMILY TRANSCRIPTIONAL REGULATOR"/>
    <property type="match status" value="1"/>
</dbReference>
<dbReference type="Pfam" id="PF12833">
    <property type="entry name" value="HTH_18"/>
    <property type="match status" value="1"/>
</dbReference>
<dbReference type="EMBL" id="VYQA01000006">
    <property type="protein sequence ID" value="KAA9030144.1"/>
    <property type="molecule type" value="Genomic_DNA"/>
</dbReference>